<evidence type="ECO:0000313" key="6">
    <source>
        <dbReference type="EMBL" id="MCM6761238.1"/>
    </source>
</evidence>
<dbReference type="InterPro" id="IPR051054">
    <property type="entry name" value="SorC_transcr_regulators"/>
</dbReference>
<keyword evidence="7" id="KW-1185">Reference proteome</keyword>
<dbReference type="InterPro" id="IPR007324">
    <property type="entry name" value="Sugar-bd_dom_put"/>
</dbReference>
<dbReference type="GO" id="GO:0030246">
    <property type="term" value="F:carbohydrate binding"/>
    <property type="evidence" value="ECO:0007669"/>
    <property type="project" value="InterPro"/>
</dbReference>
<feature type="domain" description="Sugar-binding" evidence="5">
    <location>
        <begin position="61"/>
        <end position="310"/>
    </location>
</feature>
<protein>
    <submittedName>
        <fullName evidence="6">Transcriptional regulator</fullName>
    </submittedName>
</protein>
<comment type="caution">
    <text evidence="6">The sequence shown here is derived from an EMBL/GenBank/DDBJ whole genome shotgun (WGS) entry which is preliminary data.</text>
</comment>
<dbReference type="GO" id="GO:0003677">
    <property type="term" value="F:DNA binding"/>
    <property type="evidence" value="ECO:0007669"/>
    <property type="project" value="UniProtKB-KW"/>
</dbReference>
<evidence type="ECO:0000256" key="3">
    <source>
        <dbReference type="ARBA" id="ARBA00023125"/>
    </source>
</evidence>
<gene>
    <name evidence="6" type="ORF">NB037_02290</name>
</gene>
<dbReference type="Pfam" id="PF04198">
    <property type="entry name" value="Sugar-bind"/>
    <property type="match status" value="1"/>
</dbReference>
<dbReference type="PANTHER" id="PTHR34294">
    <property type="entry name" value="TRANSCRIPTIONAL REGULATOR-RELATED"/>
    <property type="match status" value="1"/>
</dbReference>
<reference evidence="6" key="1">
    <citation type="submission" date="2022-06" db="EMBL/GenBank/DDBJ databases">
        <title>Whole genome shotgun sequencing (WGS) of Rathayibacter sp. ZW T2_19, isolated from stored onions (Allium cepa).</title>
        <authorList>
            <person name="Stoll D.A."/>
            <person name="Huch M."/>
        </authorList>
    </citation>
    <scope>NUCLEOTIDE SEQUENCE</scope>
    <source>
        <strain evidence="6">ZW T2_19</strain>
    </source>
</reference>
<name>A0A9X2DX69_9MICO</name>
<proteinExistence type="inferred from homology"/>
<dbReference type="PANTHER" id="PTHR34294:SF1">
    <property type="entry name" value="TRANSCRIPTIONAL REGULATOR LSRR"/>
    <property type="match status" value="1"/>
</dbReference>
<evidence type="ECO:0000313" key="7">
    <source>
        <dbReference type="Proteomes" id="UP001155240"/>
    </source>
</evidence>
<dbReference type="RefSeq" id="WP_251943265.1">
    <property type="nucleotide sequence ID" value="NZ_JAMRYM010000003.1"/>
</dbReference>
<dbReference type="AlphaFoldDB" id="A0A9X2DX69"/>
<keyword evidence="3" id="KW-0238">DNA-binding</keyword>
<dbReference type="Proteomes" id="UP001155240">
    <property type="component" value="Unassembled WGS sequence"/>
</dbReference>
<keyword evidence="2" id="KW-0805">Transcription regulation</keyword>
<evidence type="ECO:0000259" key="5">
    <source>
        <dbReference type="Pfam" id="PF04198"/>
    </source>
</evidence>
<accession>A0A9X2DX69</accession>
<organism evidence="6 7">
    <name type="scientific">Rathayibacter rubneri</name>
    <dbReference type="NCBI Taxonomy" id="2950106"/>
    <lineage>
        <taxon>Bacteria</taxon>
        <taxon>Bacillati</taxon>
        <taxon>Actinomycetota</taxon>
        <taxon>Actinomycetes</taxon>
        <taxon>Micrococcales</taxon>
        <taxon>Microbacteriaceae</taxon>
        <taxon>Rathayibacter</taxon>
    </lineage>
</organism>
<dbReference type="Gene3D" id="1.10.10.10">
    <property type="entry name" value="Winged helix-like DNA-binding domain superfamily/Winged helix DNA-binding domain"/>
    <property type="match status" value="1"/>
</dbReference>
<sequence length="312" mass="33547">MSTSAGTGMLAATVARRYYMDGESKSKIADELGISRFKVARLLELSLKEGIVRITITAPIAYNVELSELVRKRFGLRQVIVVDTPDDEHDPGRVRHRIGAAAAGLLSELVTEDDVLGIGWGRTMSAMANELHSIAACPVVQLGGMMGSVRENSLELVRRISDVGGGRAYPLFVPLVAHDAATASGLRSQPAVQAVWRQFDSITIAAVAVGSWEPADSQLREGLEQQERERLTKKGVSAEIVATLLRKDGSIITDLDDRALAFDFEHLKKVPQLILVAGGVKKAQAIRACLNASLGTVLVTDRSLARALLNTA</sequence>
<comment type="similarity">
    <text evidence="1">Belongs to the SorC transcriptional regulatory family.</text>
</comment>
<evidence type="ECO:0000256" key="4">
    <source>
        <dbReference type="ARBA" id="ARBA00023163"/>
    </source>
</evidence>
<keyword evidence="4" id="KW-0804">Transcription</keyword>
<evidence type="ECO:0000256" key="1">
    <source>
        <dbReference type="ARBA" id="ARBA00010466"/>
    </source>
</evidence>
<evidence type="ECO:0000256" key="2">
    <source>
        <dbReference type="ARBA" id="ARBA00023015"/>
    </source>
</evidence>
<dbReference type="InterPro" id="IPR036388">
    <property type="entry name" value="WH-like_DNA-bd_sf"/>
</dbReference>
<dbReference type="Gene3D" id="3.40.50.1360">
    <property type="match status" value="1"/>
</dbReference>
<dbReference type="InterPro" id="IPR037171">
    <property type="entry name" value="NagB/RpiA_transferase-like"/>
</dbReference>
<dbReference type="SUPFAM" id="SSF100950">
    <property type="entry name" value="NagB/RpiA/CoA transferase-like"/>
    <property type="match status" value="1"/>
</dbReference>
<dbReference type="EMBL" id="JAMRYM010000003">
    <property type="protein sequence ID" value="MCM6761238.1"/>
    <property type="molecule type" value="Genomic_DNA"/>
</dbReference>